<reference evidence="1" key="1">
    <citation type="submission" date="2022-11" db="EMBL/GenBank/DDBJ databases">
        <authorList>
            <person name="Vasilchenko N.G."/>
            <person name="Prazdnova E.V."/>
            <person name="Gorovtsov A.V."/>
            <person name="Chistyakov V.A."/>
            <person name="Pak M.L."/>
        </authorList>
    </citation>
    <scope>NUCLEOTIDE SEQUENCE</scope>
    <source>
        <strain evidence="1">R 4.5</strain>
    </source>
</reference>
<proteinExistence type="predicted"/>
<dbReference type="AlphaFoldDB" id="A0AAE9PSV4"/>
<accession>A0AAE9PSV4</accession>
<evidence type="ECO:0000313" key="1">
    <source>
        <dbReference type="EMBL" id="UZP76171.1"/>
    </source>
</evidence>
<name>A0AAE9PSV4_PAEPO</name>
<protein>
    <submittedName>
        <fullName evidence="1">Uncharacterized protein</fullName>
    </submittedName>
</protein>
<dbReference type="RefSeq" id="WP_322160905.1">
    <property type="nucleotide sequence ID" value="NZ_JAXLNI010000007.1"/>
</dbReference>
<organism evidence="1">
    <name type="scientific">Paenibacillus polymyxa</name>
    <name type="common">Bacillus polymyxa</name>
    <dbReference type="NCBI Taxonomy" id="1406"/>
    <lineage>
        <taxon>Bacteria</taxon>
        <taxon>Bacillati</taxon>
        <taxon>Bacillota</taxon>
        <taxon>Bacilli</taxon>
        <taxon>Bacillales</taxon>
        <taxon>Paenibacillaceae</taxon>
        <taxon>Paenibacillus</taxon>
    </lineage>
</organism>
<sequence length="48" mass="5296">MGENYNQLAGYHMEMVHAPEGDPDSELEAAHDIHVLATMAILTATDRE</sequence>
<dbReference type="EMBL" id="CP097770">
    <property type="protein sequence ID" value="UZP76171.1"/>
    <property type="molecule type" value="Genomic_DNA"/>
</dbReference>
<gene>
    <name evidence="1" type="ORF">MF626_06550</name>
</gene>